<evidence type="ECO:0000313" key="1">
    <source>
        <dbReference type="EMBL" id="AOG60602.1"/>
    </source>
</evidence>
<dbReference type="KEGG" id="shj:SHELI_v1c06510"/>
<proteinExistence type="predicted"/>
<evidence type="ECO:0000313" key="2">
    <source>
        <dbReference type="Proteomes" id="UP000094378"/>
    </source>
</evidence>
<dbReference type="Proteomes" id="UP000094378">
    <property type="component" value="Chromosome"/>
</dbReference>
<dbReference type="AlphaFoldDB" id="A0A1B3SKY9"/>
<protein>
    <submittedName>
        <fullName evidence="1">Uncharacterized protein</fullName>
    </submittedName>
</protein>
<accession>A0A1B3SKY9</accession>
<organism evidence="1 2">
    <name type="scientific">Spiroplasma helicoides</name>
    <dbReference type="NCBI Taxonomy" id="216938"/>
    <lineage>
        <taxon>Bacteria</taxon>
        <taxon>Bacillati</taxon>
        <taxon>Mycoplasmatota</taxon>
        <taxon>Mollicutes</taxon>
        <taxon>Entomoplasmatales</taxon>
        <taxon>Spiroplasmataceae</taxon>
        <taxon>Spiroplasma</taxon>
    </lineage>
</organism>
<sequence>MKVKEINFDYEYIYVCFLNKVFDDFKKYANKVFPSSKVLIKKLEKVKEFNKISDILVFTQSFEKLYNKYNSEEGIIYTQNILDDLRNFLINYKTYYSILKHASIQVKMHNILKNAKELRMFCNLLAAIFKLQVEEVLVEFDNIKEEYKIDFPFNEINKKLMEYDSTIDLWKFYDIFESSNNLFFDYIELIDSYDIKMKDQSFLKKIHNNGSYARMYSSYKILYYYAIFSYKLSYLAQLSLNKNISNEEIEQISKDLVFFETNIEDINRFTHNIENCKYVCPVHGFDNYLNVTGDLYTSFTGEDWSLDEDFFSFFKNNFN</sequence>
<gene>
    <name evidence="1" type="ORF">SHELI_v1c06510</name>
</gene>
<dbReference type="RefSeq" id="WP_069116667.1">
    <property type="nucleotide sequence ID" value="NZ_CP017015.1"/>
</dbReference>
<name>A0A1B3SKY9_9MOLU</name>
<reference evidence="1 2" key="1">
    <citation type="submission" date="2016-08" db="EMBL/GenBank/DDBJ databases">
        <title>Complete genome sequence of Spiroplasma helicoides TABS-2 (DSM 22551).</title>
        <authorList>
            <person name="Shen W.-Y."/>
            <person name="Lo W.-S."/>
            <person name="Lai Y.-C."/>
            <person name="Kuo C.-H."/>
        </authorList>
    </citation>
    <scope>NUCLEOTIDE SEQUENCE [LARGE SCALE GENOMIC DNA]</scope>
    <source>
        <strain evidence="1 2">TABS-2</strain>
    </source>
</reference>
<dbReference type="EMBL" id="CP017015">
    <property type="protein sequence ID" value="AOG60602.1"/>
    <property type="molecule type" value="Genomic_DNA"/>
</dbReference>
<keyword evidence="2" id="KW-1185">Reference proteome</keyword>
<dbReference type="STRING" id="216938.SHELI_v1c06510"/>